<dbReference type="PROSITE" id="PS00072">
    <property type="entry name" value="ACYL_COA_DH_1"/>
    <property type="match status" value="1"/>
</dbReference>
<keyword evidence="12" id="KW-1185">Reference proteome</keyword>
<dbReference type="InterPro" id="IPR013786">
    <property type="entry name" value="AcylCoA_DH/ox_N"/>
</dbReference>
<dbReference type="InterPro" id="IPR036250">
    <property type="entry name" value="AcylCo_DH-like_C"/>
</dbReference>
<dbReference type="FunFam" id="2.40.110.10:FF:000001">
    <property type="entry name" value="Acyl-CoA dehydrogenase, mitochondrial"/>
    <property type="match status" value="1"/>
</dbReference>
<dbReference type="Gene3D" id="1.10.540.10">
    <property type="entry name" value="Acyl-CoA dehydrogenase/oxidase, N-terminal domain"/>
    <property type="match status" value="1"/>
</dbReference>
<evidence type="ECO:0000256" key="3">
    <source>
        <dbReference type="ARBA" id="ARBA00022630"/>
    </source>
</evidence>
<dbReference type="InterPro" id="IPR046373">
    <property type="entry name" value="Acyl-CoA_Oxase/DH_mid-dom_sf"/>
</dbReference>
<evidence type="ECO:0000256" key="5">
    <source>
        <dbReference type="ARBA" id="ARBA00023002"/>
    </source>
</evidence>
<dbReference type="Pfam" id="PF21263">
    <property type="entry name" value="Acyl-CoA-dh_C"/>
    <property type="match status" value="1"/>
</dbReference>
<comment type="similarity">
    <text evidence="2 6">Belongs to the acyl-CoA dehydrogenase family.</text>
</comment>
<keyword evidence="4 6" id="KW-0274">FAD</keyword>
<evidence type="ECO:0000313" key="11">
    <source>
        <dbReference type="EMBL" id="SHJ49435.1"/>
    </source>
</evidence>
<reference evidence="12" key="1">
    <citation type="submission" date="2016-11" db="EMBL/GenBank/DDBJ databases">
        <authorList>
            <person name="Varghese N."/>
            <person name="Submissions S."/>
        </authorList>
    </citation>
    <scope>NUCLEOTIDE SEQUENCE [LARGE SCALE GENOMIC DNA]</scope>
    <source>
        <strain evidence="12">DSM 22623</strain>
    </source>
</reference>
<dbReference type="Gene3D" id="2.40.110.10">
    <property type="entry name" value="Butyryl-CoA Dehydrogenase, subunit A, domain 2"/>
    <property type="match status" value="1"/>
</dbReference>
<evidence type="ECO:0000256" key="1">
    <source>
        <dbReference type="ARBA" id="ARBA00001974"/>
    </source>
</evidence>
<evidence type="ECO:0000259" key="8">
    <source>
        <dbReference type="Pfam" id="PF02770"/>
    </source>
</evidence>
<organism evidence="11 12">
    <name type="scientific">Aquimarina spongiae</name>
    <dbReference type="NCBI Taxonomy" id="570521"/>
    <lineage>
        <taxon>Bacteria</taxon>
        <taxon>Pseudomonadati</taxon>
        <taxon>Bacteroidota</taxon>
        <taxon>Flavobacteriia</taxon>
        <taxon>Flavobacteriales</taxon>
        <taxon>Flavobacteriaceae</taxon>
        <taxon>Aquimarina</taxon>
    </lineage>
</organism>
<keyword evidence="5 6" id="KW-0560">Oxidoreductase</keyword>
<dbReference type="PANTHER" id="PTHR43884">
    <property type="entry name" value="ACYL-COA DEHYDROGENASE"/>
    <property type="match status" value="1"/>
</dbReference>
<dbReference type="PANTHER" id="PTHR43884:SF12">
    <property type="entry name" value="ISOVALERYL-COA DEHYDROGENASE, MITOCHONDRIAL-RELATED"/>
    <property type="match status" value="1"/>
</dbReference>
<dbReference type="OrthoDB" id="9802867at2"/>
<dbReference type="Pfam" id="PF02771">
    <property type="entry name" value="Acyl-CoA_dh_N"/>
    <property type="match status" value="1"/>
</dbReference>
<evidence type="ECO:0000259" key="9">
    <source>
        <dbReference type="Pfam" id="PF02771"/>
    </source>
</evidence>
<dbReference type="InterPro" id="IPR037069">
    <property type="entry name" value="AcylCoA_DH/ox_N_sf"/>
</dbReference>
<dbReference type="SUPFAM" id="SSF47203">
    <property type="entry name" value="Acyl-CoA dehydrogenase C-terminal domain-like"/>
    <property type="match status" value="1"/>
</dbReference>
<name>A0A1M6JRN6_9FLAO</name>
<dbReference type="Pfam" id="PF00441">
    <property type="entry name" value="Acyl-CoA_dh_1"/>
    <property type="match status" value="1"/>
</dbReference>
<evidence type="ECO:0000256" key="2">
    <source>
        <dbReference type="ARBA" id="ARBA00009347"/>
    </source>
</evidence>
<dbReference type="Proteomes" id="UP000184432">
    <property type="component" value="Unassembled WGS sequence"/>
</dbReference>
<feature type="domain" description="Acyl-CoA dehydrogenase/oxidase C-terminal" evidence="7">
    <location>
        <begin position="252"/>
        <end position="415"/>
    </location>
</feature>
<evidence type="ECO:0000256" key="6">
    <source>
        <dbReference type="RuleBase" id="RU362125"/>
    </source>
</evidence>
<dbReference type="InterPro" id="IPR009100">
    <property type="entry name" value="AcylCoA_DH/oxidase_NM_dom_sf"/>
</dbReference>
<dbReference type="EMBL" id="FQYP01000009">
    <property type="protein sequence ID" value="SHJ49435.1"/>
    <property type="molecule type" value="Genomic_DNA"/>
</dbReference>
<evidence type="ECO:0000259" key="10">
    <source>
        <dbReference type="Pfam" id="PF21263"/>
    </source>
</evidence>
<dbReference type="GO" id="GO:0003995">
    <property type="term" value="F:acyl-CoA dehydrogenase activity"/>
    <property type="evidence" value="ECO:0007669"/>
    <property type="project" value="InterPro"/>
</dbReference>
<dbReference type="RefSeq" id="WP_073320165.1">
    <property type="nucleotide sequence ID" value="NZ_FQYP01000009.1"/>
</dbReference>
<feature type="domain" description="Acyl-CoA dehydrogenase-like C-terminal" evidence="10">
    <location>
        <begin position="466"/>
        <end position="554"/>
    </location>
</feature>
<dbReference type="InterPro" id="IPR049426">
    <property type="entry name" value="Acyl-CoA-dh-like_C"/>
</dbReference>
<accession>A0A1M6JRN6</accession>
<feature type="domain" description="Acyl-CoA oxidase/dehydrogenase middle" evidence="8">
    <location>
        <begin position="148"/>
        <end position="240"/>
    </location>
</feature>
<comment type="cofactor">
    <cofactor evidence="1 6">
        <name>FAD</name>
        <dbReference type="ChEBI" id="CHEBI:57692"/>
    </cofactor>
</comment>
<evidence type="ECO:0000313" key="12">
    <source>
        <dbReference type="Proteomes" id="UP000184432"/>
    </source>
</evidence>
<dbReference type="Gene3D" id="1.20.140.10">
    <property type="entry name" value="Butyryl-CoA Dehydrogenase, subunit A, domain 3"/>
    <property type="match status" value="2"/>
</dbReference>
<dbReference type="SUPFAM" id="SSF56645">
    <property type="entry name" value="Acyl-CoA dehydrogenase NM domain-like"/>
    <property type="match status" value="1"/>
</dbReference>
<evidence type="ECO:0000259" key="7">
    <source>
        <dbReference type="Pfam" id="PF00441"/>
    </source>
</evidence>
<dbReference type="STRING" id="570521.SAMN04488508_109214"/>
<dbReference type="Pfam" id="PF02770">
    <property type="entry name" value="Acyl-CoA_dh_M"/>
    <property type="match status" value="1"/>
</dbReference>
<keyword evidence="3 6" id="KW-0285">Flavoprotein</keyword>
<dbReference type="InterPro" id="IPR006089">
    <property type="entry name" value="Acyl-CoA_DH_CS"/>
</dbReference>
<protein>
    <submittedName>
        <fullName evidence="11">Acyl-CoA dehydrogenase</fullName>
    </submittedName>
</protein>
<evidence type="ECO:0000256" key="4">
    <source>
        <dbReference type="ARBA" id="ARBA00022827"/>
    </source>
</evidence>
<dbReference type="InterPro" id="IPR009075">
    <property type="entry name" value="AcylCo_DH/oxidase_C"/>
</dbReference>
<dbReference type="GO" id="GO:0050660">
    <property type="term" value="F:flavin adenine dinucleotide binding"/>
    <property type="evidence" value="ECO:0007669"/>
    <property type="project" value="InterPro"/>
</dbReference>
<feature type="domain" description="Acyl-CoA dehydrogenase/oxidase N-terminal" evidence="9">
    <location>
        <begin position="30"/>
        <end position="143"/>
    </location>
</feature>
<proteinExistence type="inferred from homology"/>
<dbReference type="AlphaFoldDB" id="A0A1M6JRN6"/>
<sequence length="592" mass="65840">MESKVTMIKGGEFLIKGAEPETVFTPEEYSEERQMLREAIRDFINKEIEPLKEAFDSKEGTKLAPEKLEKLGELGFLAISVPEESGGMGCDIKTDLAASEVMSDSYSFSQTLGVQRGLGVNTILFYGTDQQKAKYLDGILTGKLKCSYCLTEPNAGSDANSGKTHATLSDDQKHYILNGQKMWITNAGFADVFSVFCKIEDDENLSCLLVEKDWGVQLGVEENKLGIHGSSTRQVFFENVKVPVENLLGERNKGFKIAMNALNMGRLMIGVAGSAISKRAFHLGVQYANQRVQFKQTIASFGAIQEKIAKMGINIYALESGWNRLGGDMDVLYSQFIDTGTPPLKAKQQVAQEFAAECAIIKVFGSEIEQFVVDEALQIHGGMGFSGESEISMHYRNIRGNRIYEGTNEINRLVIPGTILKYALKGKLPLMQAAMQAFQEVQSGNNTPIDPDLPLKEFAVGFLEHCKKSILLISGLAMQKFQQEIQEEQEVLSRLADMIIQIYMMESVLLRTLKGNGQHQEIKEAISVVFMNEATDKIKIALKEVAYKAADKEMVQKTIAATDQLMQLPVVDIIVLRRKIASHFIQENQYKI</sequence>
<gene>
    <name evidence="11" type="ORF">SAMN04488508_109214</name>
</gene>
<dbReference type="InterPro" id="IPR006091">
    <property type="entry name" value="Acyl-CoA_Oxase/DH_mid-dom"/>
</dbReference>